<protein>
    <submittedName>
        <fullName evidence="2">Uncharacterized protein</fullName>
    </submittedName>
</protein>
<dbReference type="Proteomes" id="UP000765509">
    <property type="component" value="Unassembled WGS sequence"/>
</dbReference>
<gene>
    <name evidence="2" type="ORF">O181_014873</name>
</gene>
<organism evidence="2 3">
    <name type="scientific">Austropuccinia psidii MF-1</name>
    <dbReference type="NCBI Taxonomy" id="1389203"/>
    <lineage>
        <taxon>Eukaryota</taxon>
        <taxon>Fungi</taxon>
        <taxon>Dikarya</taxon>
        <taxon>Basidiomycota</taxon>
        <taxon>Pucciniomycotina</taxon>
        <taxon>Pucciniomycetes</taxon>
        <taxon>Pucciniales</taxon>
        <taxon>Sphaerophragmiaceae</taxon>
        <taxon>Austropuccinia</taxon>
    </lineage>
</organism>
<evidence type="ECO:0000313" key="2">
    <source>
        <dbReference type="EMBL" id="MBW0475158.1"/>
    </source>
</evidence>
<keyword evidence="3" id="KW-1185">Reference proteome</keyword>
<dbReference type="AlphaFoldDB" id="A0A9Q3C1E0"/>
<evidence type="ECO:0000256" key="1">
    <source>
        <dbReference type="SAM" id="MobiDB-lite"/>
    </source>
</evidence>
<name>A0A9Q3C1E0_9BASI</name>
<feature type="compositionally biased region" description="Basic and acidic residues" evidence="1">
    <location>
        <begin position="52"/>
        <end position="67"/>
    </location>
</feature>
<comment type="caution">
    <text evidence="2">The sequence shown here is derived from an EMBL/GenBank/DDBJ whole genome shotgun (WGS) entry which is preliminary data.</text>
</comment>
<feature type="region of interest" description="Disordered" evidence="1">
    <location>
        <begin position="46"/>
        <end position="81"/>
    </location>
</feature>
<reference evidence="2" key="1">
    <citation type="submission" date="2021-03" db="EMBL/GenBank/DDBJ databases">
        <title>Draft genome sequence of rust myrtle Austropuccinia psidii MF-1, a brazilian biotype.</title>
        <authorList>
            <person name="Quecine M.C."/>
            <person name="Pachon D.M.R."/>
            <person name="Bonatelli M.L."/>
            <person name="Correr F.H."/>
            <person name="Franceschini L.M."/>
            <person name="Leite T.F."/>
            <person name="Margarido G.R.A."/>
            <person name="Almeida C.A."/>
            <person name="Ferrarezi J.A."/>
            <person name="Labate C.A."/>
        </authorList>
    </citation>
    <scope>NUCLEOTIDE SEQUENCE</scope>
    <source>
        <strain evidence="2">MF-1</strain>
    </source>
</reference>
<sequence length="81" mass="9504">MLEITPIIQHFQDVWTVEVPFDQIPRSQEDDQYYEDPLECKNICGIPQGAKNKNENETKESPQDLKSLKFNPIEEQDPQKN</sequence>
<accession>A0A9Q3C1E0</accession>
<proteinExistence type="predicted"/>
<evidence type="ECO:0000313" key="3">
    <source>
        <dbReference type="Proteomes" id="UP000765509"/>
    </source>
</evidence>
<dbReference type="EMBL" id="AVOT02004007">
    <property type="protein sequence ID" value="MBW0475158.1"/>
    <property type="molecule type" value="Genomic_DNA"/>
</dbReference>